<dbReference type="Gene3D" id="3.10.10.10">
    <property type="entry name" value="HIV Type 1 Reverse Transcriptase, subunit A, domain 1"/>
    <property type="match status" value="1"/>
</dbReference>
<dbReference type="Gene3D" id="3.30.70.270">
    <property type="match status" value="2"/>
</dbReference>
<dbReference type="SUPFAM" id="SSF56672">
    <property type="entry name" value="DNA/RNA polymerases"/>
    <property type="match status" value="1"/>
</dbReference>
<dbReference type="PROSITE" id="PS50878">
    <property type="entry name" value="RT_POL"/>
    <property type="match status" value="1"/>
</dbReference>
<keyword evidence="4" id="KW-0378">Hydrolase</keyword>
<keyword evidence="2" id="KW-0548">Nucleotidyltransferase</keyword>
<dbReference type="Pfam" id="PF00078">
    <property type="entry name" value="RVT_1"/>
    <property type="match status" value="1"/>
</dbReference>
<dbReference type="InterPro" id="IPR043128">
    <property type="entry name" value="Rev_trsase/Diguanyl_cyclase"/>
</dbReference>
<dbReference type="CDD" id="cd00303">
    <property type="entry name" value="retropepsin_like"/>
    <property type="match status" value="1"/>
</dbReference>
<sequence>VDSLVERFTPLQIGAIDTIRTQKSAPLLLKVMLVDEPVLALCDTGAVVSVATAEMVARSGLVFKKTPMASLRVADTSPMRVLGVIRAPVTVVLNGEGRRWTGPIQVVDKLSHQLIIGRDILKDTKIINCSNDSLTFVRSMEADLTKNVRPEIQQRALTARGEITLPPRSCAVVKADTGHAVGTILVETDGPNRTALLPNAITNAHDTVYYVGLTNFTASEVRVEEGSVIGRWEEFENEPTISSVTQSSVPNAEQGETNLEKFAIGPQLTSEQRGQITELLIKLLPEAEPAQQPMRRYSPLEKAEINRQMHGMLEEGIIEKSNGPWASPIVLVRKKDGTLRFCVDFRQVNARTKAWVYPLPRIDEALEQLRETKYFSSLDLVSGYWQVTMADESKEVTAFRTAEGHYQFRRMPFGLRNAGATFQALMDAVLGGLKGSQVLVYLDDVIIATGSWDEHLVAIEDVLLRFRQAELKLKPSKCLFGHSGLKFLGHFVDERGVHADPSKTDAIRKLSATRDVSGIRRFLGMAGYYRRFIANFATIAQPLSDLTKKDSNFMWGSQQQAAFDALKEKLISAPILAHFRNEAELQIKTDASLIGLGAVLLQKEKDGWHPIAYASRCISRSEGNLSATELEGLGMVWAVEHYRPYILGKRVEVVTDHTALWEFDLKITYSRGRTHHKPDCLSRAPVELDDDSNLERALVNTLNETYSVAKPNSREEWLTACSQNPSYAELANARQVPTPDKK</sequence>
<dbReference type="PANTHER" id="PTHR37984">
    <property type="entry name" value="PROTEIN CBG26694"/>
    <property type="match status" value="1"/>
</dbReference>
<keyword evidence="1" id="KW-0808">Transferase</keyword>
<reference evidence="7 8" key="1">
    <citation type="submission" date="2020-10" db="EMBL/GenBank/DDBJ databases">
        <authorList>
            <person name="Klimov P.B."/>
            <person name="Dyachkov S.M."/>
            <person name="Chetverikov P.E."/>
        </authorList>
    </citation>
    <scope>NUCLEOTIDE SEQUENCE [LARGE SCALE GENOMIC DNA]</scope>
    <source>
        <strain evidence="7">BMOC 18-1129-001#AD2665</strain>
        <tissue evidence="7">Entire mites</tissue>
    </source>
</reference>
<dbReference type="InterPro" id="IPR050951">
    <property type="entry name" value="Retrovirus_Pol_polyprotein"/>
</dbReference>
<dbReference type="InterPro" id="IPR000477">
    <property type="entry name" value="RT_dom"/>
</dbReference>
<keyword evidence="4" id="KW-0255">Endonuclease</keyword>
<dbReference type="InterPro" id="IPR041577">
    <property type="entry name" value="RT_RNaseH_2"/>
</dbReference>
<evidence type="ECO:0000256" key="3">
    <source>
        <dbReference type="ARBA" id="ARBA00022722"/>
    </source>
</evidence>
<accession>A0ABQ7S9M0</accession>
<dbReference type="InterPro" id="IPR043502">
    <property type="entry name" value="DNA/RNA_pol_sf"/>
</dbReference>
<evidence type="ECO:0000313" key="8">
    <source>
        <dbReference type="Proteomes" id="UP000825002"/>
    </source>
</evidence>
<evidence type="ECO:0000259" key="6">
    <source>
        <dbReference type="PROSITE" id="PS50878"/>
    </source>
</evidence>
<dbReference type="InterPro" id="IPR021109">
    <property type="entry name" value="Peptidase_aspartic_dom_sf"/>
</dbReference>
<comment type="caution">
    <text evidence="7">The sequence shown here is derived from an EMBL/GenBank/DDBJ whole genome shotgun (WGS) entry which is preliminary data.</text>
</comment>
<evidence type="ECO:0000256" key="1">
    <source>
        <dbReference type="ARBA" id="ARBA00022679"/>
    </source>
</evidence>
<dbReference type="PANTHER" id="PTHR37984:SF5">
    <property type="entry name" value="PROTEIN NYNRIN-LIKE"/>
    <property type="match status" value="1"/>
</dbReference>
<gene>
    <name evidence="7" type="primary">POL</name>
    <name evidence="7" type="ORF">GZH46_01370</name>
</gene>
<feature type="non-terminal residue" evidence="7">
    <location>
        <position position="1"/>
    </location>
</feature>
<evidence type="ECO:0000313" key="7">
    <source>
        <dbReference type="EMBL" id="KAG9510097.1"/>
    </source>
</evidence>
<dbReference type="Proteomes" id="UP000825002">
    <property type="component" value="Unassembled WGS sequence"/>
</dbReference>
<evidence type="ECO:0000256" key="4">
    <source>
        <dbReference type="ARBA" id="ARBA00022759"/>
    </source>
</evidence>
<dbReference type="CDD" id="cd09274">
    <property type="entry name" value="RNase_HI_RT_Ty3"/>
    <property type="match status" value="1"/>
</dbReference>
<keyword evidence="5" id="KW-0511">Multifunctional enzyme</keyword>
<evidence type="ECO:0000256" key="5">
    <source>
        <dbReference type="ARBA" id="ARBA00023268"/>
    </source>
</evidence>
<dbReference type="Pfam" id="PF17919">
    <property type="entry name" value="RT_RNaseH_2"/>
    <property type="match status" value="1"/>
</dbReference>
<organism evidence="7 8">
    <name type="scientific">Fragariocoptes setiger</name>
    <dbReference type="NCBI Taxonomy" id="1670756"/>
    <lineage>
        <taxon>Eukaryota</taxon>
        <taxon>Metazoa</taxon>
        <taxon>Ecdysozoa</taxon>
        <taxon>Arthropoda</taxon>
        <taxon>Chelicerata</taxon>
        <taxon>Arachnida</taxon>
        <taxon>Acari</taxon>
        <taxon>Acariformes</taxon>
        <taxon>Trombidiformes</taxon>
        <taxon>Prostigmata</taxon>
        <taxon>Eupodina</taxon>
        <taxon>Eriophyoidea</taxon>
        <taxon>Phytoptidae</taxon>
        <taxon>Fragariocoptes</taxon>
    </lineage>
</organism>
<keyword evidence="8" id="KW-1185">Reference proteome</keyword>
<protein>
    <submittedName>
        <fullName evidence="7">Retrovirus-related Pol polyprotein</fullName>
    </submittedName>
</protein>
<name>A0ABQ7S9M0_9ACAR</name>
<proteinExistence type="predicted"/>
<dbReference type="EMBL" id="JAIFTH010000235">
    <property type="protein sequence ID" value="KAG9510097.1"/>
    <property type="molecule type" value="Genomic_DNA"/>
</dbReference>
<evidence type="ECO:0000256" key="2">
    <source>
        <dbReference type="ARBA" id="ARBA00022695"/>
    </source>
</evidence>
<dbReference type="CDD" id="cd01647">
    <property type="entry name" value="RT_LTR"/>
    <property type="match status" value="1"/>
</dbReference>
<dbReference type="SUPFAM" id="SSF50630">
    <property type="entry name" value="Acid proteases"/>
    <property type="match status" value="1"/>
</dbReference>
<keyword evidence="3" id="KW-0540">Nuclease</keyword>
<feature type="domain" description="Reverse transcriptase" evidence="6">
    <location>
        <begin position="313"/>
        <end position="492"/>
    </location>
</feature>
<dbReference type="Gene3D" id="2.40.70.10">
    <property type="entry name" value="Acid Proteases"/>
    <property type="match status" value="1"/>
</dbReference>